<feature type="domain" description="Fe/B12 periplasmic-binding" evidence="9">
    <location>
        <begin position="250"/>
        <end position="505"/>
    </location>
</feature>
<dbReference type="InterPro" id="IPR009057">
    <property type="entry name" value="Homeodomain-like_sf"/>
</dbReference>
<sequence>MHTTFHLHTHTFYLPLQLHYWHAYALPQKQQSLIIVTEGVGKYRTQDGMFSICRGSVISVTKESQYDIMGAVEGIQIIYEAHGQAPNMLATLSPLRGDSYIVRMAQEMKQLTEQAHPSTVTWHKLFLMMIEALEQHQMNLIHPTETWFAQTLNYIHRHFTAPLTREEMAYQMGVTPAHFSRTFHKQIGMPFNQYVALLRIRKAQQRLLIELPSLEKLGQSVGYMDRTYFSRKFKQVTSMAPTLYYEKLKRVAALNSNHTGCLLALGIIPVYGICPYWLTIQYQHHTQLMHEENVELNREILQRCKPDVVIHYNRDDQETILPIAPLVDLPCLTMTWREQFMAIARIVQHEQKAKSLLQHYDNKIQHTNYILDTLGVERGVVIVWEICEHFAYSINSKFGRSCHILYEDLQFEKPEFLKQNTIGYVKVPIEEIVNYDAAYIFITALPKEPYALQQIERIFESDKWQSLQAVRNNQYFIINDANTFYGYDPLSTNIQLDRLMTLFTS</sequence>
<dbReference type="InterPro" id="IPR002491">
    <property type="entry name" value="ABC_transptr_periplasmic_BD"/>
</dbReference>
<proteinExistence type="inferred from homology"/>
<evidence type="ECO:0000259" key="9">
    <source>
        <dbReference type="PROSITE" id="PS50983"/>
    </source>
</evidence>
<dbReference type="GO" id="GO:0003700">
    <property type="term" value="F:DNA-binding transcription factor activity"/>
    <property type="evidence" value="ECO:0007669"/>
    <property type="project" value="InterPro"/>
</dbReference>
<dbReference type="GO" id="GO:0030288">
    <property type="term" value="C:outer membrane-bounded periplasmic space"/>
    <property type="evidence" value="ECO:0007669"/>
    <property type="project" value="TreeGrafter"/>
</dbReference>
<evidence type="ECO:0000256" key="6">
    <source>
        <dbReference type="ARBA" id="ARBA00023125"/>
    </source>
</evidence>
<dbReference type="PROSITE" id="PS50983">
    <property type="entry name" value="FE_B12_PBP"/>
    <property type="match status" value="1"/>
</dbReference>
<evidence type="ECO:0008006" key="12">
    <source>
        <dbReference type="Google" id="ProtNLM"/>
    </source>
</evidence>
<dbReference type="InterPro" id="IPR018062">
    <property type="entry name" value="HTH_AraC-typ_CS"/>
</dbReference>
<name>A0A917LD58_9BACI</name>
<protein>
    <recommendedName>
        <fullName evidence="12">Helix-turn-helix domain-containing protein</fullName>
    </recommendedName>
</protein>
<dbReference type="Gene3D" id="3.40.50.1980">
    <property type="entry name" value="Nitrogenase molybdenum iron protein domain"/>
    <property type="match status" value="2"/>
</dbReference>
<comment type="similarity">
    <text evidence="2">Belongs to the bacterial solute-binding protein 8 family.</text>
</comment>
<comment type="caution">
    <text evidence="10">The sequence shown here is derived from an EMBL/GenBank/DDBJ whole genome shotgun (WGS) entry which is preliminary data.</text>
</comment>
<dbReference type="InterPro" id="IPR051313">
    <property type="entry name" value="Bact_iron-sidero_bind"/>
</dbReference>
<dbReference type="Pfam" id="PF12833">
    <property type="entry name" value="HTH_18"/>
    <property type="match status" value="1"/>
</dbReference>
<evidence type="ECO:0000313" key="10">
    <source>
        <dbReference type="EMBL" id="GGG14083.1"/>
    </source>
</evidence>
<dbReference type="Gene3D" id="1.10.10.60">
    <property type="entry name" value="Homeodomain-like"/>
    <property type="match status" value="1"/>
</dbReference>
<evidence type="ECO:0000256" key="7">
    <source>
        <dbReference type="ARBA" id="ARBA00023163"/>
    </source>
</evidence>
<dbReference type="GO" id="GO:0005886">
    <property type="term" value="C:plasma membrane"/>
    <property type="evidence" value="ECO:0007669"/>
    <property type="project" value="UniProtKB-SubCell"/>
</dbReference>
<evidence type="ECO:0000256" key="2">
    <source>
        <dbReference type="ARBA" id="ARBA00008814"/>
    </source>
</evidence>
<dbReference type="GO" id="GO:1901678">
    <property type="term" value="P:iron coordination entity transport"/>
    <property type="evidence" value="ECO:0007669"/>
    <property type="project" value="UniProtKB-ARBA"/>
</dbReference>
<gene>
    <name evidence="10" type="ORF">GCM10007425_05460</name>
</gene>
<reference evidence="10" key="1">
    <citation type="journal article" date="2014" name="Int. J. Syst. Evol. Microbiol.">
        <title>Complete genome sequence of Corynebacterium casei LMG S-19264T (=DSM 44701T), isolated from a smear-ripened cheese.</title>
        <authorList>
            <consortium name="US DOE Joint Genome Institute (JGI-PGF)"/>
            <person name="Walter F."/>
            <person name="Albersmeier A."/>
            <person name="Kalinowski J."/>
            <person name="Ruckert C."/>
        </authorList>
    </citation>
    <scope>NUCLEOTIDE SEQUENCE</scope>
    <source>
        <strain evidence="10">CGMCC 1.15760</strain>
    </source>
</reference>
<organism evidence="10 11">
    <name type="scientific">Lysinibacillus alkalisoli</name>
    <dbReference type="NCBI Taxonomy" id="1911548"/>
    <lineage>
        <taxon>Bacteria</taxon>
        <taxon>Bacillati</taxon>
        <taxon>Bacillota</taxon>
        <taxon>Bacilli</taxon>
        <taxon>Bacillales</taxon>
        <taxon>Bacillaceae</taxon>
        <taxon>Lysinibacillus</taxon>
    </lineage>
</organism>
<keyword evidence="3" id="KW-0813">Transport</keyword>
<feature type="domain" description="HTH araC/xylS-type" evidence="8">
    <location>
        <begin position="149"/>
        <end position="247"/>
    </location>
</feature>
<dbReference type="SUPFAM" id="SSF53807">
    <property type="entry name" value="Helical backbone' metal receptor"/>
    <property type="match status" value="1"/>
</dbReference>
<keyword evidence="6" id="KW-0238">DNA-binding</keyword>
<dbReference type="GO" id="GO:0043565">
    <property type="term" value="F:sequence-specific DNA binding"/>
    <property type="evidence" value="ECO:0007669"/>
    <property type="project" value="InterPro"/>
</dbReference>
<keyword evidence="7" id="KW-0804">Transcription</keyword>
<evidence type="ECO:0000256" key="1">
    <source>
        <dbReference type="ARBA" id="ARBA00004193"/>
    </source>
</evidence>
<dbReference type="RefSeq" id="WP_188613487.1">
    <property type="nucleotide sequence ID" value="NZ_BMJT01000002.1"/>
</dbReference>
<comment type="subcellular location">
    <subcellularLocation>
        <location evidence="1">Cell membrane</location>
        <topology evidence="1">Lipid-anchor</topology>
    </subcellularLocation>
</comment>
<dbReference type="Proteomes" id="UP000616608">
    <property type="component" value="Unassembled WGS sequence"/>
</dbReference>
<dbReference type="SUPFAM" id="SSF46689">
    <property type="entry name" value="Homeodomain-like"/>
    <property type="match status" value="2"/>
</dbReference>
<dbReference type="PROSITE" id="PS01124">
    <property type="entry name" value="HTH_ARAC_FAMILY_2"/>
    <property type="match status" value="1"/>
</dbReference>
<dbReference type="Pfam" id="PF01497">
    <property type="entry name" value="Peripla_BP_2"/>
    <property type="match status" value="1"/>
</dbReference>
<dbReference type="PANTHER" id="PTHR30532:SF1">
    <property type="entry name" value="IRON(3+)-HYDROXAMATE-BINDING PROTEIN FHUD"/>
    <property type="match status" value="1"/>
</dbReference>
<reference evidence="10" key="2">
    <citation type="submission" date="2020-09" db="EMBL/GenBank/DDBJ databases">
        <authorList>
            <person name="Sun Q."/>
            <person name="Zhou Y."/>
        </authorList>
    </citation>
    <scope>NUCLEOTIDE SEQUENCE</scope>
    <source>
        <strain evidence="10">CGMCC 1.15760</strain>
    </source>
</reference>
<evidence type="ECO:0000256" key="3">
    <source>
        <dbReference type="ARBA" id="ARBA00022448"/>
    </source>
</evidence>
<accession>A0A917LD58</accession>
<keyword evidence="11" id="KW-1185">Reference proteome</keyword>
<dbReference type="PROSITE" id="PS00041">
    <property type="entry name" value="HTH_ARAC_FAMILY_1"/>
    <property type="match status" value="1"/>
</dbReference>
<dbReference type="InterPro" id="IPR018060">
    <property type="entry name" value="HTH_AraC"/>
</dbReference>
<keyword evidence="4" id="KW-0732">Signal</keyword>
<dbReference type="SMART" id="SM00342">
    <property type="entry name" value="HTH_ARAC"/>
    <property type="match status" value="1"/>
</dbReference>
<evidence type="ECO:0000313" key="11">
    <source>
        <dbReference type="Proteomes" id="UP000616608"/>
    </source>
</evidence>
<dbReference type="AlphaFoldDB" id="A0A917LD58"/>
<keyword evidence="5" id="KW-0805">Transcription regulation</keyword>
<dbReference type="EMBL" id="BMJT01000002">
    <property type="protein sequence ID" value="GGG14083.1"/>
    <property type="molecule type" value="Genomic_DNA"/>
</dbReference>
<evidence type="ECO:0000256" key="4">
    <source>
        <dbReference type="ARBA" id="ARBA00022729"/>
    </source>
</evidence>
<evidence type="ECO:0000256" key="5">
    <source>
        <dbReference type="ARBA" id="ARBA00023015"/>
    </source>
</evidence>
<dbReference type="PANTHER" id="PTHR30532">
    <property type="entry name" value="IRON III DICITRATE-BINDING PERIPLASMIC PROTEIN"/>
    <property type="match status" value="1"/>
</dbReference>
<evidence type="ECO:0000259" key="8">
    <source>
        <dbReference type="PROSITE" id="PS01124"/>
    </source>
</evidence>